<feature type="signal peptide" evidence="2">
    <location>
        <begin position="1"/>
        <end position="28"/>
    </location>
</feature>
<evidence type="ECO:0000256" key="1">
    <source>
        <dbReference type="SAM" id="MobiDB-lite"/>
    </source>
</evidence>
<feature type="region of interest" description="Disordered" evidence="1">
    <location>
        <begin position="167"/>
        <end position="190"/>
    </location>
</feature>
<dbReference type="EMBL" id="JABFOF010000006">
    <property type="protein sequence ID" value="KAG2395926.1"/>
    <property type="molecule type" value="Genomic_DNA"/>
</dbReference>
<organism evidence="3 4">
    <name type="scientific">Phaseolus angularis</name>
    <name type="common">Azuki bean</name>
    <name type="synonym">Vigna angularis</name>
    <dbReference type="NCBI Taxonomy" id="3914"/>
    <lineage>
        <taxon>Eukaryota</taxon>
        <taxon>Viridiplantae</taxon>
        <taxon>Streptophyta</taxon>
        <taxon>Embryophyta</taxon>
        <taxon>Tracheophyta</taxon>
        <taxon>Spermatophyta</taxon>
        <taxon>Magnoliopsida</taxon>
        <taxon>eudicotyledons</taxon>
        <taxon>Gunneridae</taxon>
        <taxon>Pentapetalae</taxon>
        <taxon>rosids</taxon>
        <taxon>fabids</taxon>
        <taxon>Fabales</taxon>
        <taxon>Fabaceae</taxon>
        <taxon>Papilionoideae</taxon>
        <taxon>50 kb inversion clade</taxon>
        <taxon>NPAAA clade</taxon>
        <taxon>indigoferoid/millettioid clade</taxon>
        <taxon>Phaseoleae</taxon>
        <taxon>Vigna</taxon>
    </lineage>
</organism>
<proteinExistence type="predicted"/>
<evidence type="ECO:0000256" key="2">
    <source>
        <dbReference type="SAM" id="SignalP"/>
    </source>
</evidence>
<evidence type="ECO:0008006" key="5">
    <source>
        <dbReference type="Google" id="ProtNLM"/>
    </source>
</evidence>
<gene>
    <name evidence="3" type="ORF">HKW66_Vig0066980</name>
</gene>
<evidence type="ECO:0000313" key="4">
    <source>
        <dbReference type="Proteomes" id="UP000743370"/>
    </source>
</evidence>
<comment type="caution">
    <text evidence="3">The sequence shown here is derived from an EMBL/GenBank/DDBJ whole genome shotgun (WGS) entry which is preliminary data.</text>
</comment>
<dbReference type="AlphaFoldDB" id="A0A8T0K8I9"/>
<keyword evidence="2" id="KW-0732">Signal</keyword>
<dbReference type="Proteomes" id="UP000743370">
    <property type="component" value="Unassembled WGS sequence"/>
</dbReference>
<feature type="compositionally biased region" description="Polar residues" evidence="1">
    <location>
        <begin position="167"/>
        <end position="180"/>
    </location>
</feature>
<reference evidence="3 4" key="1">
    <citation type="submission" date="2020-05" db="EMBL/GenBank/DDBJ databases">
        <title>Vigna angularis (adzuki bean) Var. LongXiaoDou No. 4 denovo assembly.</title>
        <authorList>
            <person name="Xiang H."/>
        </authorList>
    </citation>
    <scope>NUCLEOTIDE SEQUENCE [LARGE SCALE GENOMIC DNA]</scope>
    <source>
        <tissue evidence="3">Leaf</tissue>
    </source>
</reference>
<evidence type="ECO:0000313" key="3">
    <source>
        <dbReference type="EMBL" id="KAG2395926.1"/>
    </source>
</evidence>
<dbReference type="PANTHER" id="PTHR36896">
    <property type="entry name" value="OS01G0729500 PROTEIN"/>
    <property type="match status" value="1"/>
</dbReference>
<feature type="chain" id="PRO_5035712545" description="PSI domain-containing protein" evidence="2">
    <location>
        <begin position="29"/>
        <end position="190"/>
    </location>
</feature>
<protein>
    <recommendedName>
        <fullName evidence="5">PSI domain-containing protein</fullName>
    </recommendedName>
</protein>
<sequence length="190" mass="21636">MAFSLNQQFTLVSTFLLLLLLNASVCESSHGFSRYGARISGDGSSRHLLESRNTQHPNNCGELVAQSQCSRNSKCSWCTSEDLDDMCFSKSEAWRLPQQVYSCTLIRRELMEDGDVVIVTFVDLFIRSMICQIRTMFRIEEQKERTLFDLLLSNFALILQSQDQNRGRTKCSSSDWSPASKQPLPLCTLE</sequence>
<name>A0A8T0K8I9_PHAAN</name>
<accession>A0A8T0K8I9</accession>
<dbReference type="PANTHER" id="PTHR36896:SF2">
    <property type="entry name" value="OS01G0729500 PROTEIN"/>
    <property type="match status" value="1"/>
</dbReference>